<dbReference type="InterPro" id="IPR003787">
    <property type="entry name" value="Sulphur_relay_DsrE/F-like"/>
</dbReference>
<name>A0ABR7R012_9GAMM</name>
<evidence type="ECO:0000313" key="3">
    <source>
        <dbReference type="Proteomes" id="UP000651208"/>
    </source>
</evidence>
<evidence type="ECO:0000256" key="1">
    <source>
        <dbReference type="ARBA" id="ARBA00005996"/>
    </source>
</evidence>
<keyword evidence="3" id="KW-1185">Reference proteome</keyword>
<dbReference type="NCBIfam" id="NF001238">
    <property type="entry name" value="PRK00211.1"/>
    <property type="match status" value="1"/>
</dbReference>
<comment type="similarity">
    <text evidence="1">Belongs to the DsrF/TusC family.</text>
</comment>
<protein>
    <submittedName>
        <fullName evidence="2">Sulfurtransferase complex subunit TusC</fullName>
        <ecNumber evidence="2">2.8.1.-</ecNumber>
    </submittedName>
</protein>
<dbReference type="InterPro" id="IPR017462">
    <property type="entry name" value="Sulphur_relay_TusC/DsrF"/>
</dbReference>
<dbReference type="EMBL" id="JABURY010000021">
    <property type="protein sequence ID" value="MBC9131812.1"/>
    <property type="molecule type" value="Genomic_DNA"/>
</dbReference>
<dbReference type="RefSeq" id="WP_187756256.1">
    <property type="nucleotide sequence ID" value="NZ_JABURY010000021.1"/>
</dbReference>
<dbReference type="Proteomes" id="UP000651208">
    <property type="component" value="Unassembled WGS sequence"/>
</dbReference>
<dbReference type="EC" id="2.8.1.-" evidence="2"/>
<dbReference type="GO" id="GO:0016740">
    <property type="term" value="F:transferase activity"/>
    <property type="evidence" value="ECO:0007669"/>
    <property type="project" value="UniProtKB-KW"/>
</dbReference>
<dbReference type="Gene3D" id="3.40.1260.10">
    <property type="entry name" value="DsrEFH-like"/>
    <property type="match status" value="1"/>
</dbReference>
<proteinExistence type="inferred from homology"/>
<dbReference type="Pfam" id="PF02635">
    <property type="entry name" value="DsrE"/>
    <property type="match status" value="1"/>
</dbReference>
<dbReference type="NCBIfam" id="TIGR03010">
    <property type="entry name" value="sulf_tusC_dsrF"/>
    <property type="match status" value="1"/>
</dbReference>
<dbReference type="PANTHER" id="PTHR38780:SF1">
    <property type="entry name" value="PROTEIN TUSC"/>
    <property type="match status" value="1"/>
</dbReference>
<dbReference type="InterPro" id="IPR027396">
    <property type="entry name" value="DsrEFH-like"/>
</dbReference>
<evidence type="ECO:0000313" key="2">
    <source>
        <dbReference type="EMBL" id="MBC9131812.1"/>
    </source>
</evidence>
<accession>A0ABR7R012</accession>
<comment type="caution">
    <text evidence="2">The sequence shown here is derived from an EMBL/GenBank/DDBJ whole genome shotgun (WGS) entry which is preliminary data.</text>
</comment>
<organism evidence="2 3">
    <name type="scientific">Frischella japonica</name>
    <dbReference type="NCBI Taxonomy" id="2741544"/>
    <lineage>
        <taxon>Bacteria</taxon>
        <taxon>Pseudomonadati</taxon>
        <taxon>Pseudomonadota</taxon>
        <taxon>Gammaproteobacteria</taxon>
        <taxon>Orbales</taxon>
        <taxon>Orbaceae</taxon>
        <taxon>Frischella</taxon>
    </lineage>
</organism>
<dbReference type="SUPFAM" id="SSF75169">
    <property type="entry name" value="DsrEFH-like"/>
    <property type="match status" value="1"/>
</dbReference>
<reference evidence="2 3" key="1">
    <citation type="submission" date="2020-06" db="EMBL/GenBank/DDBJ databases">
        <title>Frischella cerana isolated from Apis cerana gut homogenate.</title>
        <authorList>
            <person name="Wolter L.A."/>
            <person name="Suenami S."/>
            <person name="Miyazaki R."/>
        </authorList>
    </citation>
    <scope>NUCLEOTIDE SEQUENCE [LARGE SCALE GENOMIC DNA]</scope>
    <source>
        <strain evidence="2 3">Ac13</strain>
    </source>
</reference>
<keyword evidence="2" id="KW-0808">Transferase</keyword>
<dbReference type="PANTHER" id="PTHR38780">
    <property type="entry name" value="PROTEIN TUSC"/>
    <property type="match status" value="1"/>
</dbReference>
<sequence>MKQVAIIFSHPPYGTSNGREALDLALSLSDINTISVFFIHYGIFHLLTDQQPDKILMRDYISTLAMLELYDVTNIYASTDSMTELNLTITQSVINFQAITNTEIANLLAKHDVIINM</sequence>
<gene>
    <name evidence="2" type="primary">tusC</name>
    <name evidence="2" type="ORF">FcAc13_10930</name>
</gene>